<comment type="caution">
    <text evidence="7">The sequence shown here is derived from an EMBL/GenBank/DDBJ whole genome shotgun (WGS) entry which is preliminary data.</text>
</comment>
<comment type="similarity">
    <text evidence="4 6">Belongs to the kynureninase family.</text>
</comment>
<proteinExistence type="inferred from homology"/>
<dbReference type="Proteomes" id="UP000657931">
    <property type="component" value="Unassembled WGS sequence"/>
</dbReference>
<comment type="cofactor">
    <cofactor evidence="4 6">
        <name>pyridoxal 5'-phosphate</name>
        <dbReference type="ChEBI" id="CHEBI:597326"/>
    </cofactor>
</comment>
<sequence length="442" mass="50476">MKEVSYNFRDIDNFQKGCVCLNKYSLAFAKEKDQQDQLAKYRKEFYLRDDLIYLDGNSLGLLSKRAEQSLNEVIQSWKEYAIDGWTEGKAPWYYMAETIGARMAKLVGAKKAEVIASNSTTVNLHQILATFFQPKEGKNKIIADELNFPSDIYAIKSHLRMRGYSEEHFISIQSRDGQFIREEDIIAAMDEEVALIILPSVLYRSGQILQMKRLVEEAHKREILIGFDLCHSIGAIPHSLTEWNVDFAFWCNYKHLNGGPGAVGGLYINERHHGTAPGLAGWFGSHKQKQFDMEHEMTLADDASAYQMGTPQILSMAPLLGALSMFDEVGIEAIREKSLQLTEYMMILIHNELKPFAFQLYNRKDESRGAHILLGHREAARICKALKAEGIIPDFRMPDGIRLAPVSLYNSFEDVWRAISILKKIMEEETYKKFENKRGVIA</sequence>
<feature type="binding site" evidence="4">
    <location>
        <position position="253"/>
    </location>
    <ligand>
        <name>pyridoxal 5'-phosphate</name>
        <dbReference type="ChEBI" id="CHEBI:597326"/>
    </ligand>
</feature>
<evidence type="ECO:0000256" key="4">
    <source>
        <dbReference type="HAMAP-Rule" id="MF_01970"/>
    </source>
</evidence>
<keyword evidence="8" id="KW-1185">Reference proteome</keyword>
<feature type="binding site" evidence="4">
    <location>
        <position position="121"/>
    </location>
    <ligand>
        <name>pyridoxal 5'-phosphate</name>
        <dbReference type="ChEBI" id="CHEBI:597326"/>
    </ligand>
</feature>
<feature type="binding site" evidence="4">
    <location>
        <position position="231"/>
    </location>
    <ligand>
        <name>pyridoxal 5'-phosphate</name>
        <dbReference type="ChEBI" id="CHEBI:597326"/>
    </ligand>
</feature>
<comment type="pathway">
    <text evidence="4 6">Cofactor biosynthesis; NAD(+) biosynthesis; quinolinate from L-kynurenine: step 2/3.</text>
</comment>
<dbReference type="InterPro" id="IPR015422">
    <property type="entry name" value="PyrdxlP-dep_Trfase_small"/>
</dbReference>
<dbReference type="GO" id="GO:0030429">
    <property type="term" value="F:kynureninase activity"/>
    <property type="evidence" value="ECO:0007669"/>
    <property type="project" value="UniProtKB-EC"/>
</dbReference>
<comment type="caution">
    <text evidence="4">Lacks conserved residue(s) required for the propagation of feature annotation.</text>
</comment>
<keyword evidence="3 4" id="KW-0663">Pyridoxal phosphate</keyword>
<evidence type="ECO:0000256" key="1">
    <source>
        <dbReference type="ARBA" id="ARBA00022642"/>
    </source>
</evidence>
<comment type="catalytic activity">
    <reaction evidence="6">
        <text>3-hydroxy-L-kynurenine + H2O = 3-hydroxyanthranilate + L-alanine + H(+)</text>
        <dbReference type="Rhea" id="RHEA:25143"/>
        <dbReference type="ChEBI" id="CHEBI:15377"/>
        <dbReference type="ChEBI" id="CHEBI:15378"/>
        <dbReference type="ChEBI" id="CHEBI:36559"/>
        <dbReference type="ChEBI" id="CHEBI:57972"/>
        <dbReference type="ChEBI" id="CHEBI:58125"/>
        <dbReference type="EC" id="3.7.1.3"/>
    </reaction>
</comment>
<accession>A0ABR8QSY1</accession>
<dbReference type="Gene3D" id="3.90.1150.10">
    <property type="entry name" value="Aspartate Aminotransferase, domain 1"/>
    <property type="match status" value="1"/>
</dbReference>
<comment type="function">
    <text evidence="4 6">Catalyzes the cleavage of L-kynurenine (L-Kyn) and L-3-hydroxykynurenine (L-3OHKyn) into anthranilic acid (AA) and 3-hydroxyanthranilic acid (3-OHAA), respectively.</text>
</comment>
<dbReference type="PANTHER" id="PTHR14084:SF0">
    <property type="entry name" value="KYNURENINASE"/>
    <property type="match status" value="1"/>
</dbReference>
<dbReference type="EC" id="3.7.1.3" evidence="4 5"/>
<dbReference type="InterPro" id="IPR015421">
    <property type="entry name" value="PyrdxlP-dep_Trfase_major"/>
</dbReference>
<organism evidence="7 8">
    <name type="scientific">Cytobacillus stercorigallinarum</name>
    <dbReference type="NCBI Taxonomy" id="2762240"/>
    <lineage>
        <taxon>Bacteria</taxon>
        <taxon>Bacillati</taxon>
        <taxon>Bacillota</taxon>
        <taxon>Bacilli</taxon>
        <taxon>Bacillales</taxon>
        <taxon>Bacillaceae</taxon>
        <taxon>Cytobacillus</taxon>
    </lineage>
</organism>
<dbReference type="SUPFAM" id="SSF53383">
    <property type="entry name" value="PLP-dependent transferases"/>
    <property type="match status" value="1"/>
</dbReference>
<dbReference type="InterPro" id="IPR015424">
    <property type="entry name" value="PyrdxlP-dep_Trfase"/>
</dbReference>
<feature type="modified residue" description="N6-(pyridoxal phosphate)lysine" evidence="4">
    <location>
        <position position="254"/>
    </location>
</feature>
<evidence type="ECO:0000256" key="5">
    <source>
        <dbReference type="NCBIfam" id="TIGR01814"/>
    </source>
</evidence>
<comment type="subunit">
    <text evidence="4 6">Homodimer.</text>
</comment>
<dbReference type="PANTHER" id="PTHR14084">
    <property type="entry name" value="KYNURENINASE"/>
    <property type="match status" value="1"/>
</dbReference>
<dbReference type="NCBIfam" id="TIGR01814">
    <property type="entry name" value="kynureninase"/>
    <property type="match status" value="1"/>
</dbReference>
<dbReference type="HAMAP" id="MF_01970">
    <property type="entry name" value="Kynureninase"/>
    <property type="match status" value="1"/>
</dbReference>
<dbReference type="EMBL" id="JACSQT010000008">
    <property type="protein sequence ID" value="MBD7938593.1"/>
    <property type="molecule type" value="Genomic_DNA"/>
</dbReference>
<comment type="catalytic activity">
    <reaction evidence="4 6">
        <text>L-kynurenine + H2O = anthranilate + L-alanine + H(+)</text>
        <dbReference type="Rhea" id="RHEA:16813"/>
        <dbReference type="ChEBI" id="CHEBI:15377"/>
        <dbReference type="ChEBI" id="CHEBI:15378"/>
        <dbReference type="ChEBI" id="CHEBI:16567"/>
        <dbReference type="ChEBI" id="CHEBI:57959"/>
        <dbReference type="ChEBI" id="CHEBI:57972"/>
        <dbReference type="EC" id="3.7.1.3"/>
    </reaction>
</comment>
<evidence type="ECO:0000256" key="2">
    <source>
        <dbReference type="ARBA" id="ARBA00022801"/>
    </source>
</evidence>
<comment type="pathway">
    <text evidence="4 6">Amino-acid degradation; L-kynurenine degradation; L-alanine and anthranilate from L-kynurenine: step 1/1.</text>
</comment>
<feature type="binding site" evidence="4">
    <location>
        <position position="120"/>
    </location>
    <ligand>
        <name>pyridoxal 5'-phosphate</name>
        <dbReference type="ChEBI" id="CHEBI:597326"/>
    </ligand>
</feature>
<keyword evidence="1 4" id="KW-0662">Pyridine nucleotide biosynthesis</keyword>
<feature type="binding site" evidence="4">
    <location>
        <position position="228"/>
    </location>
    <ligand>
        <name>pyridoxal 5'-phosphate</name>
        <dbReference type="ChEBI" id="CHEBI:597326"/>
    </ligand>
</feature>
<reference evidence="7 8" key="1">
    <citation type="submission" date="2020-08" db="EMBL/GenBank/DDBJ databases">
        <title>A Genomic Blueprint of the Chicken Gut Microbiome.</title>
        <authorList>
            <person name="Gilroy R."/>
            <person name="Ravi A."/>
            <person name="Getino M."/>
            <person name="Pursley I."/>
            <person name="Horton D.L."/>
            <person name="Alikhan N.-F."/>
            <person name="Baker D."/>
            <person name="Gharbi K."/>
            <person name="Hall N."/>
            <person name="Watson M."/>
            <person name="Adriaenssens E.M."/>
            <person name="Foster-Nyarko E."/>
            <person name="Jarju S."/>
            <person name="Secka A."/>
            <person name="Antonio M."/>
            <person name="Oren A."/>
            <person name="Chaudhuri R."/>
            <person name="La Ragione R.M."/>
            <person name="Hildebrand F."/>
            <person name="Pallen M.J."/>
        </authorList>
    </citation>
    <scope>NUCLEOTIDE SEQUENCE [LARGE SCALE GENOMIC DNA]</scope>
    <source>
        <strain evidence="7 8">Sa5YUA1</strain>
    </source>
</reference>
<evidence type="ECO:0000256" key="6">
    <source>
        <dbReference type="PIRNR" id="PIRNR038800"/>
    </source>
</evidence>
<dbReference type="Gene3D" id="3.40.640.10">
    <property type="entry name" value="Type I PLP-dependent aspartate aminotransferase-like (Major domain)"/>
    <property type="match status" value="1"/>
</dbReference>
<protein>
    <recommendedName>
        <fullName evidence="4 5">Kynureninase</fullName>
        <ecNumber evidence="4 5">3.7.1.3</ecNumber>
    </recommendedName>
    <alternativeName>
        <fullName evidence="4">L-kynurenine hydrolase</fullName>
    </alternativeName>
</protein>
<evidence type="ECO:0000313" key="7">
    <source>
        <dbReference type="EMBL" id="MBD7938593.1"/>
    </source>
</evidence>
<feature type="binding site" evidence="4">
    <location>
        <begin position="148"/>
        <end position="151"/>
    </location>
    <ligand>
        <name>pyridoxal 5'-phosphate</name>
        <dbReference type="ChEBI" id="CHEBI:597326"/>
    </ligand>
</feature>
<dbReference type="PIRSF" id="PIRSF038800">
    <property type="entry name" value="KYNU"/>
    <property type="match status" value="1"/>
</dbReference>
<name>A0ABR8QSY1_9BACI</name>
<feature type="binding site" evidence="4">
    <location>
        <position position="310"/>
    </location>
    <ligand>
        <name>pyridoxal 5'-phosphate</name>
        <dbReference type="ChEBI" id="CHEBI:597326"/>
    </ligand>
</feature>
<feature type="binding site" evidence="4">
    <location>
        <position position="282"/>
    </location>
    <ligand>
        <name>pyridoxal 5'-phosphate</name>
        <dbReference type="ChEBI" id="CHEBI:597326"/>
    </ligand>
</feature>
<gene>
    <name evidence="4 7" type="primary">kynU</name>
    <name evidence="7" type="ORF">H9655_16275</name>
</gene>
<evidence type="ECO:0000313" key="8">
    <source>
        <dbReference type="Proteomes" id="UP000657931"/>
    </source>
</evidence>
<evidence type="ECO:0000256" key="3">
    <source>
        <dbReference type="ARBA" id="ARBA00022898"/>
    </source>
</evidence>
<dbReference type="Pfam" id="PF22580">
    <property type="entry name" value="KYNU_C"/>
    <property type="match status" value="1"/>
</dbReference>
<dbReference type="InterPro" id="IPR010111">
    <property type="entry name" value="Kynureninase"/>
</dbReference>
<keyword evidence="2 4" id="KW-0378">Hydrolase</keyword>